<protein>
    <submittedName>
        <fullName evidence="2">Uncharacterized protein</fullName>
    </submittedName>
</protein>
<evidence type="ECO:0000313" key="2">
    <source>
        <dbReference type="EMBL" id="SQC39623.1"/>
    </source>
</evidence>
<keyword evidence="1" id="KW-1133">Transmembrane helix</keyword>
<reference evidence="2 3" key="1">
    <citation type="submission" date="2018-06" db="EMBL/GenBank/DDBJ databases">
        <authorList>
            <consortium name="Pathogen Informatics"/>
            <person name="Doyle S."/>
        </authorList>
    </citation>
    <scope>NUCLEOTIDE SEQUENCE [LARGE SCALE GENOMIC DNA]</scope>
    <source>
        <strain evidence="2 3">NCTC9128</strain>
    </source>
</reference>
<evidence type="ECO:0000313" key="3">
    <source>
        <dbReference type="Proteomes" id="UP000251088"/>
    </source>
</evidence>
<gene>
    <name evidence="2" type="ORF">NCTC9128_05767</name>
</gene>
<keyword evidence="1" id="KW-0812">Transmembrane</keyword>
<dbReference type="EMBL" id="UAWN01000014">
    <property type="protein sequence ID" value="SQC39623.1"/>
    <property type="molecule type" value="Genomic_DNA"/>
</dbReference>
<feature type="transmembrane region" description="Helical" evidence="1">
    <location>
        <begin position="17"/>
        <end position="41"/>
    </location>
</feature>
<keyword evidence="1" id="KW-0472">Membrane</keyword>
<accession>A0A2X3ET71</accession>
<sequence>MQCSGYSFTMYFVTIKAAAYTIMPWMFAAGYFMAFTCHIFIEKLMVGASFKNPATASGLITPK</sequence>
<proteinExistence type="predicted"/>
<organism evidence="2 3">
    <name type="scientific">Klebsiella pneumoniae</name>
    <dbReference type="NCBI Taxonomy" id="573"/>
    <lineage>
        <taxon>Bacteria</taxon>
        <taxon>Pseudomonadati</taxon>
        <taxon>Pseudomonadota</taxon>
        <taxon>Gammaproteobacteria</taxon>
        <taxon>Enterobacterales</taxon>
        <taxon>Enterobacteriaceae</taxon>
        <taxon>Klebsiella/Raoultella group</taxon>
        <taxon>Klebsiella</taxon>
        <taxon>Klebsiella pneumoniae complex</taxon>
    </lineage>
</organism>
<dbReference type="AlphaFoldDB" id="A0A2X3ET71"/>
<dbReference type="Proteomes" id="UP000251088">
    <property type="component" value="Unassembled WGS sequence"/>
</dbReference>
<name>A0A2X3ET71_KLEPN</name>
<evidence type="ECO:0000256" key="1">
    <source>
        <dbReference type="SAM" id="Phobius"/>
    </source>
</evidence>